<reference evidence="4" key="1">
    <citation type="submission" date="2024-07" db="EMBL/GenBank/DDBJ databases">
        <authorList>
            <person name="Yu S.T."/>
        </authorList>
    </citation>
    <scope>NUCLEOTIDE SEQUENCE</scope>
    <source>
        <strain evidence="4">Y1</strain>
    </source>
</reference>
<name>A0AB39TV65_9ACTN</name>
<dbReference type="AlphaFoldDB" id="A0AB39TV65"/>
<accession>A0AB39TV65</accession>
<keyword evidence="3" id="KW-0812">Transmembrane</keyword>
<keyword evidence="1" id="KW-0175">Coiled coil</keyword>
<evidence type="ECO:0000256" key="2">
    <source>
        <dbReference type="SAM" id="MobiDB-lite"/>
    </source>
</evidence>
<evidence type="ECO:0000313" key="4">
    <source>
        <dbReference type="EMBL" id="XDQ83030.1"/>
    </source>
</evidence>
<dbReference type="EMBL" id="CP163445">
    <property type="protein sequence ID" value="XDQ83030.1"/>
    <property type="molecule type" value="Genomic_DNA"/>
</dbReference>
<feature type="transmembrane region" description="Helical" evidence="3">
    <location>
        <begin position="222"/>
        <end position="243"/>
    </location>
</feature>
<dbReference type="RefSeq" id="WP_369185239.1">
    <property type="nucleotide sequence ID" value="NZ_CP163445.1"/>
</dbReference>
<evidence type="ECO:0000256" key="1">
    <source>
        <dbReference type="SAM" id="Coils"/>
    </source>
</evidence>
<feature type="compositionally biased region" description="Low complexity" evidence="2">
    <location>
        <begin position="301"/>
        <end position="310"/>
    </location>
</feature>
<feature type="region of interest" description="Disordered" evidence="2">
    <location>
        <begin position="294"/>
        <end position="314"/>
    </location>
</feature>
<sequence length="433" mass="44496">MTTTSAHLDPSTASVLPGEEAQLSLEVRNGGELVEAYRFEVLGPAGAWTVVDPETLSLYPGTAGRVVLKFRPPRESSTSAGPVAFGVRVLPQERPDEAVVPEGVVEVLPFDGLTAELTPRMSQGRGRGRHQVAVDNRGNRPVSVTLAGSDRRDALTFAVPSAATTVEPGRAAFVRSDVRPRRRVWRGQDVPHAFQVVVTPAEGEPIPLDGTYLQQPMAPRGLLKTAIAVAVVAGALAGMWFGVLRPAVRSTAKNAVAGSVTAAQSQASEAKQKAADAQGAAAAAQQAAAGAQQAAGGGASGSPRPAASPGTGLVPAPGAALFSQRLKATAPAGATHAESYQVPDGKTLRLTDLVLENPQGDSGTITIAVGDTPLLAPALENFREQDFHWASPILVGEKQKLTVTVTCGRPGQPLSGPAPSDCSAAALLSGSLE</sequence>
<gene>
    <name evidence="4" type="ORF">AB2U05_33270</name>
</gene>
<feature type="coiled-coil region" evidence="1">
    <location>
        <begin position="260"/>
        <end position="287"/>
    </location>
</feature>
<evidence type="ECO:0000256" key="3">
    <source>
        <dbReference type="SAM" id="Phobius"/>
    </source>
</evidence>
<protein>
    <recommendedName>
        <fullName evidence="5">Hydrolytic protein</fullName>
    </recommendedName>
</protein>
<proteinExistence type="predicted"/>
<keyword evidence="3" id="KW-1133">Transmembrane helix</keyword>
<keyword evidence="3" id="KW-0472">Membrane</keyword>
<organism evidence="4">
    <name type="scientific">Streptomyces sp. Y1</name>
    <dbReference type="NCBI Taxonomy" id="3238634"/>
    <lineage>
        <taxon>Bacteria</taxon>
        <taxon>Bacillati</taxon>
        <taxon>Actinomycetota</taxon>
        <taxon>Actinomycetes</taxon>
        <taxon>Kitasatosporales</taxon>
        <taxon>Streptomycetaceae</taxon>
        <taxon>Streptomyces</taxon>
    </lineage>
</organism>
<evidence type="ECO:0008006" key="5">
    <source>
        <dbReference type="Google" id="ProtNLM"/>
    </source>
</evidence>